<accession>A0AAN7CV29</accession>
<evidence type="ECO:0000313" key="1">
    <source>
        <dbReference type="EMBL" id="KAK4248938.1"/>
    </source>
</evidence>
<reference evidence="1" key="2">
    <citation type="submission" date="2023-05" db="EMBL/GenBank/DDBJ databases">
        <authorList>
            <consortium name="Lawrence Berkeley National Laboratory"/>
            <person name="Steindorff A."/>
            <person name="Hensen N."/>
            <person name="Bonometti L."/>
            <person name="Westerberg I."/>
            <person name="Brannstrom I.O."/>
            <person name="Guillou S."/>
            <person name="Cros-Aarteil S."/>
            <person name="Calhoun S."/>
            <person name="Haridas S."/>
            <person name="Kuo A."/>
            <person name="Mondo S."/>
            <person name="Pangilinan J."/>
            <person name="Riley R."/>
            <person name="Labutti K."/>
            <person name="Andreopoulos B."/>
            <person name="Lipzen A."/>
            <person name="Chen C."/>
            <person name="Yanf M."/>
            <person name="Daum C."/>
            <person name="Ng V."/>
            <person name="Clum A."/>
            <person name="Ohm R."/>
            <person name="Martin F."/>
            <person name="Silar P."/>
            <person name="Natvig D."/>
            <person name="Lalanne C."/>
            <person name="Gautier V."/>
            <person name="Ament-Velasquez S.L."/>
            <person name="Kruys A."/>
            <person name="Hutchinson M.I."/>
            <person name="Powell A.J."/>
            <person name="Barry K."/>
            <person name="Miller A.N."/>
            <person name="Grigoriev I.V."/>
            <person name="Debuchy R."/>
            <person name="Gladieux P."/>
            <person name="Thoren M.H."/>
            <person name="Johannesson H."/>
        </authorList>
    </citation>
    <scope>NUCLEOTIDE SEQUENCE</scope>
    <source>
        <strain evidence="1">CBS 359.72</strain>
    </source>
</reference>
<dbReference type="AlphaFoldDB" id="A0AAN7CV29"/>
<protein>
    <submittedName>
        <fullName evidence="1">Uncharacterized protein</fullName>
    </submittedName>
</protein>
<sequence>MDINLKLSGEGQSSGSMTYSMERYLKSDTGVTERLLKGLDVGGIVGRAQAVRGEVDKLADGVTQPAQGPS</sequence>
<evidence type="ECO:0000313" key="2">
    <source>
        <dbReference type="Proteomes" id="UP001303647"/>
    </source>
</evidence>
<reference evidence="1" key="1">
    <citation type="journal article" date="2023" name="Mol. Phylogenet. Evol.">
        <title>Genome-scale phylogeny and comparative genomics of the fungal order Sordariales.</title>
        <authorList>
            <person name="Hensen N."/>
            <person name="Bonometti L."/>
            <person name="Westerberg I."/>
            <person name="Brannstrom I.O."/>
            <person name="Guillou S."/>
            <person name="Cros-Aarteil S."/>
            <person name="Calhoun S."/>
            <person name="Haridas S."/>
            <person name="Kuo A."/>
            <person name="Mondo S."/>
            <person name="Pangilinan J."/>
            <person name="Riley R."/>
            <person name="LaButti K."/>
            <person name="Andreopoulos B."/>
            <person name="Lipzen A."/>
            <person name="Chen C."/>
            <person name="Yan M."/>
            <person name="Daum C."/>
            <person name="Ng V."/>
            <person name="Clum A."/>
            <person name="Steindorff A."/>
            <person name="Ohm R.A."/>
            <person name="Martin F."/>
            <person name="Silar P."/>
            <person name="Natvig D.O."/>
            <person name="Lalanne C."/>
            <person name="Gautier V."/>
            <person name="Ament-Velasquez S.L."/>
            <person name="Kruys A."/>
            <person name="Hutchinson M.I."/>
            <person name="Powell A.J."/>
            <person name="Barry K."/>
            <person name="Miller A.N."/>
            <person name="Grigoriev I.V."/>
            <person name="Debuchy R."/>
            <person name="Gladieux P."/>
            <person name="Hiltunen Thoren M."/>
            <person name="Johannesson H."/>
        </authorList>
    </citation>
    <scope>NUCLEOTIDE SEQUENCE</scope>
    <source>
        <strain evidence="1">CBS 359.72</strain>
    </source>
</reference>
<name>A0AAN7CV29_9PEZI</name>
<proteinExistence type="predicted"/>
<organism evidence="1 2">
    <name type="scientific">Corynascus novoguineensis</name>
    <dbReference type="NCBI Taxonomy" id="1126955"/>
    <lineage>
        <taxon>Eukaryota</taxon>
        <taxon>Fungi</taxon>
        <taxon>Dikarya</taxon>
        <taxon>Ascomycota</taxon>
        <taxon>Pezizomycotina</taxon>
        <taxon>Sordariomycetes</taxon>
        <taxon>Sordariomycetidae</taxon>
        <taxon>Sordariales</taxon>
        <taxon>Chaetomiaceae</taxon>
        <taxon>Corynascus</taxon>
    </lineage>
</organism>
<dbReference type="EMBL" id="MU857630">
    <property type="protein sequence ID" value="KAK4248938.1"/>
    <property type="molecule type" value="Genomic_DNA"/>
</dbReference>
<comment type="caution">
    <text evidence="1">The sequence shown here is derived from an EMBL/GenBank/DDBJ whole genome shotgun (WGS) entry which is preliminary data.</text>
</comment>
<gene>
    <name evidence="1" type="ORF">C7999DRAFT_13139</name>
</gene>
<keyword evidence="2" id="KW-1185">Reference proteome</keyword>
<dbReference type="Proteomes" id="UP001303647">
    <property type="component" value="Unassembled WGS sequence"/>
</dbReference>